<dbReference type="AlphaFoldDB" id="A0A1X0WJI1"/>
<evidence type="ECO:0000313" key="2">
    <source>
        <dbReference type="Proteomes" id="UP000192536"/>
    </source>
</evidence>
<evidence type="ECO:0000313" key="1">
    <source>
        <dbReference type="EMBL" id="ORJ26911.1"/>
    </source>
</evidence>
<sequence length="225" mass="24659">MMTSFATLTIGQAPRSDIMPLLDEYLPPDMVTHTGLLDGLTLAQIEQRFSPGPGEDVLVSRLLDGTQVRLASPRVEQALQQKIDWLESEGCNTILLLCTGVFHNLRAKEAMLLEPDRIIPPLINGIVGTHQVGIVVPVVEQIEHQAGKWSKLSKKPCYATASPYVADEQTLIEAALSLKEQGAQVVLLDCIGYQRSHCDIIQKQLDVPVVLSNSLVVKLAAELLY</sequence>
<evidence type="ECO:0008006" key="3">
    <source>
        <dbReference type="Google" id="ProtNLM"/>
    </source>
</evidence>
<dbReference type="InterPro" id="IPR010843">
    <property type="entry name" value="Uncharacterised_AroM"/>
</dbReference>
<dbReference type="RefSeq" id="WP_017489854.1">
    <property type="nucleotide sequence ID" value="NZ_CAUQAZ010000003.1"/>
</dbReference>
<comment type="caution">
    <text evidence="1">The sequence shown here is derived from an EMBL/GenBank/DDBJ whole genome shotgun (WGS) entry which is preliminary data.</text>
</comment>
<dbReference type="Gene3D" id="3.40.50.12500">
    <property type="match status" value="1"/>
</dbReference>
<dbReference type="EMBL" id="MRWE01000004">
    <property type="protein sequence ID" value="ORJ26911.1"/>
    <property type="molecule type" value="Genomic_DNA"/>
</dbReference>
<organism evidence="1 2">
    <name type="scientific">Rouxiella badensis</name>
    <dbReference type="NCBI Taxonomy" id="1646377"/>
    <lineage>
        <taxon>Bacteria</taxon>
        <taxon>Pseudomonadati</taxon>
        <taxon>Pseudomonadota</taxon>
        <taxon>Gammaproteobacteria</taxon>
        <taxon>Enterobacterales</taxon>
        <taxon>Yersiniaceae</taxon>
        <taxon>Rouxiella</taxon>
    </lineage>
</organism>
<name>A0A1X0WJI1_9GAMM</name>
<dbReference type="GeneID" id="93567330"/>
<reference evidence="1 2" key="1">
    <citation type="journal article" date="2017" name="Int. J. Syst. Evol. Microbiol.">
        <title>Rouxiella badensis sp. nov. and Rouxiella silvae sp. nov. isolated from peat bog soil in Germany and emendation of the genus description.</title>
        <authorList>
            <person name="Le Fleche-Mateos A."/>
            <person name="Kugler J.H."/>
            <person name="Hansen S.H."/>
            <person name="Syldatk C."/>
            <person name="Hausmann R."/>
            <person name="Lomprez F."/>
            <person name="Vandenbogaert M."/>
            <person name="Manuguerra J.C."/>
            <person name="Grimont P.A."/>
        </authorList>
    </citation>
    <scope>NUCLEOTIDE SEQUENCE [LARGE SCALE GENOMIC DNA]</scope>
    <source>
        <strain evidence="1 2">DSM 100043</strain>
    </source>
</reference>
<protein>
    <recommendedName>
        <fullName evidence="3">AroM protein</fullName>
    </recommendedName>
</protein>
<gene>
    <name evidence="1" type="ORF">BS640_04060</name>
</gene>
<dbReference type="NCBIfam" id="NF007788">
    <property type="entry name" value="PRK10481.1"/>
    <property type="match status" value="1"/>
</dbReference>
<proteinExistence type="predicted"/>
<dbReference type="Proteomes" id="UP000192536">
    <property type="component" value="Unassembled WGS sequence"/>
</dbReference>
<accession>A0A1X0WJI1</accession>
<dbReference type="Pfam" id="PF07302">
    <property type="entry name" value="AroM"/>
    <property type="match status" value="1"/>
</dbReference>
<dbReference type="STRING" id="1646377.BS640_04060"/>
<keyword evidence="2" id="KW-1185">Reference proteome</keyword>
<dbReference type="InterPro" id="IPR053714">
    <property type="entry name" value="Iso_Racemase_Enz_sf"/>
</dbReference>